<protein>
    <submittedName>
        <fullName evidence="1">Uncharacterized protein</fullName>
    </submittedName>
</protein>
<dbReference type="AlphaFoldDB" id="A0A078AUI3"/>
<dbReference type="EMBL" id="CCKQ01012901">
    <property type="protein sequence ID" value="CDW84533.1"/>
    <property type="molecule type" value="Genomic_DNA"/>
</dbReference>
<keyword evidence="2" id="KW-1185">Reference proteome</keyword>
<proteinExistence type="predicted"/>
<reference evidence="1 2" key="1">
    <citation type="submission" date="2014-06" db="EMBL/GenBank/DDBJ databases">
        <authorList>
            <person name="Swart Estienne"/>
        </authorList>
    </citation>
    <scope>NUCLEOTIDE SEQUENCE [LARGE SCALE GENOMIC DNA]</scope>
    <source>
        <strain evidence="1 2">130c</strain>
    </source>
</reference>
<dbReference type="Proteomes" id="UP000039865">
    <property type="component" value="Unassembled WGS sequence"/>
</dbReference>
<accession>A0A078AUI3</accession>
<dbReference type="InParanoid" id="A0A078AUI3"/>
<sequence>MDENSEYLVFGGLRLGIMKQGKGQIQKYLSFDPALDGLQNQIIPVYIENLANIIVMSFNPLKKAMILYYGLNRQLLLVHLLFKKLNYQHQPQ</sequence>
<organism evidence="1 2">
    <name type="scientific">Stylonychia lemnae</name>
    <name type="common">Ciliate</name>
    <dbReference type="NCBI Taxonomy" id="5949"/>
    <lineage>
        <taxon>Eukaryota</taxon>
        <taxon>Sar</taxon>
        <taxon>Alveolata</taxon>
        <taxon>Ciliophora</taxon>
        <taxon>Intramacronucleata</taxon>
        <taxon>Spirotrichea</taxon>
        <taxon>Stichotrichia</taxon>
        <taxon>Sporadotrichida</taxon>
        <taxon>Oxytrichidae</taxon>
        <taxon>Stylonychinae</taxon>
        <taxon>Stylonychia</taxon>
    </lineage>
</organism>
<evidence type="ECO:0000313" key="2">
    <source>
        <dbReference type="Proteomes" id="UP000039865"/>
    </source>
</evidence>
<name>A0A078AUI3_STYLE</name>
<gene>
    <name evidence="1" type="primary">Contig12461.g13294</name>
    <name evidence="1" type="ORF">STYLEM_13597</name>
</gene>
<evidence type="ECO:0000313" key="1">
    <source>
        <dbReference type="EMBL" id="CDW84533.1"/>
    </source>
</evidence>